<dbReference type="EMBL" id="OX597824">
    <property type="protein sequence ID" value="CAI9730091.1"/>
    <property type="molecule type" value="Genomic_DNA"/>
</dbReference>
<evidence type="ECO:0000313" key="3">
    <source>
        <dbReference type="Proteomes" id="UP001162480"/>
    </source>
</evidence>
<keyword evidence="1" id="KW-0812">Transmembrane</keyword>
<protein>
    <recommendedName>
        <fullName evidence="4">Transmembrane protein</fullName>
    </recommendedName>
</protein>
<evidence type="ECO:0008006" key="4">
    <source>
        <dbReference type="Google" id="ProtNLM"/>
    </source>
</evidence>
<feature type="transmembrane region" description="Helical" evidence="1">
    <location>
        <begin position="20"/>
        <end position="37"/>
    </location>
</feature>
<sequence>MPTTFALNPRTNTASSKISFSFVLVLIFLVVVGSVGISGGGSAGGCIGDVGGADGCGDVTLLAQGRHIKTTSPTSNLTPVAFRSKNSTMYFRKILEEPTKSPKTNHKFCPEG</sequence>
<accession>A0AA36BAQ8</accession>
<evidence type="ECO:0000313" key="2">
    <source>
        <dbReference type="EMBL" id="CAI9730091.1"/>
    </source>
</evidence>
<dbReference type="Proteomes" id="UP001162480">
    <property type="component" value="Chromosome 11"/>
</dbReference>
<name>A0AA36BAQ8_OCTVU</name>
<dbReference type="AlphaFoldDB" id="A0AA36BAQ8"/>
<keyword evidence="1" id="KW-0472">Membrane</keyword>
<reference evidence="2" key="1">
    <citation type="submission" date="2023-08" db="EMBL/GenBank/DDBJ databases">
        <authorList>
            <person name="Alioto T."/>
            <person name="Alioto T."/>
            <person name="Gomez Garrido J."/>
        </authorList>
    </citation>
    <scope>NUCLEOTIDE SEQUENCE</scope>
</reference>
<evidence type="ECO:0000256" key="1">
    <source>
        <dbReference type="SAM" id="Phobius"/>
    </source>
</evidence>
<organism evidence="2 3">
    <name type="scientific">Octopus vulgaris</name>
    <name type="common">Common octopus</name>
    <dbReference type="NCBI Taxonomy" id="6645"/>
    <lineage>
        <taxon>Eukaryota</taxon>
        <taxon>Metazoa</taxon>
        <taxon>Spiralia</taxon>
        <taxon>Lophotrochozoa</taxon>
        <taxon>Mollusca</taxon>
        <taxon>Cephalopoda</taxon>
        <taxon>Coleoidea</taxon>
        <taxon>Octopodiformes</taxon>
        <taxon>Octopoda</taxon>
        <taxon>Incirrata</taxon>
        <taxon>Octopodidae</taxon>
        <taxon>Octopus</taxon>
    </lineage>
</organism>
<keyword evidence="1" id="KW-1133">Transmembrane helix</keyword>
<proteinExistence type="predicted"/>
<keyword evidence="3" id="KW-1185">Reference proteome</keyword>
<gene>
    <name evidence="2" type="ORF">OCTVUL_1B030602</name>
</gene>